<proteinExistence type="predicted"/>
<reference evidence="1 2" key="1">
    <citation type="submission" date="2018-01" db="EMBL/GenBank/DDBJ databases">
        <title>Whole genome sequencing of Histamine producing bacteria.</title>
        <authorList>
            <person name="Butler K."/>
        </authorList>
    </citation>
    <scope>NUCLEOTIDE SEQUENCE [LARGE SCALE GENOMIC DNA]</scope>
    <source>
        <strain evidence="1 2">FS-7.2</strain>
    </source>
</reference>
<dbReference type="RefSeq" id="WP_107289223.1">
    <property type="nucleotide sequence ID" value="NZ_PYNF01000003.1"/>
</dbReference>
<name>A0A2T3KLQ3_9GAMM</name>
<sequence>MGQRTASSDLTEVALHIYNQLRESLEEIIDFYSDDLSDCKLSQKISIRYGTGRSTHVESTYISSIKVKVTFTFGMKMIKDLIHSKATCLKWIQRREIEELNFFDGKITPQNLLVHTIFHEFAHLLSNSRSDYKQVFRAHRTPHDQNFYVTLREVHNSTIAKVVKAKLYEDNIFRNLEFTADSGTLQSHLTKSEQKIIREKLRKRDIITFVLDSHIFIGIVNRRNQNWARVLAHDAALYTAKEEISRANIKIYAVPYNVIVKVDTESDMHKKGKMLLSEVKKITGNQYF</sequence>
<organism evidence="1 2">
    <name type="scientific">Photobacterium kishitanii</name>
    <dbReference type="NCBI Taxonomy" id="318456"/>
    <lineage>
        <taxon>Bacteria</taxon>
        <taxon>Pseudomonadati</taxon>
        <taxon>Pseudomonadota</taxon>
        <taxon>Gammaproteobacteria</taxon>
        <taxon>Vibrionales</taxon>
        <taxon>Vibrionaceae</taxon>
        <taxon>Photobacterium</taxon>
    </lineage>
</organism>
<accession>A0A2T3KLQ3</accession>
<dbReference type="AlphaFoldDB" id="A0A2T3KLQ3"/>
<dbReference type="EMBL" id="PYNF01000003">
    <property type="protein sequence ID" value="PSV00593.1"/>
    <property type="molecule type" value="Genomic_DNA"/>
</dbReference>
<evidence type="ECO:0000313" key="1">
    <source>
        <dbReference type="EMBL" id="PSV00593.1"/>
    </source>
</evidence>
<evidence type="ECO:0000313" key="2">
    <source>
        <dbReference type="Proteomes" id="UP000241426"/>
    </source>
</evidence>
<dbReference type="Proteomes" id="UP000241426">
    <property type="component" value="Unassembled WGS sequence"/>
</dbReference>
<comment type="caution">
    <text evidence="1">The sequence shown here is derived from an EMBL/GenBank/DDBJ whole genome shotgun (WGS) entry which is preliminary data.</text>
</comment>
<protein>
    <submittedName>
        <fullName evidence="1">Uncharacterized protein</fullName>
    </submittedName>
</protein>
<gene>
    <name evidence="1" type="ORF">C9J27_05510</name>
</gene>